<dbReference type="PROSITE" id="PS50928">
    <property type="entry name" value="ABC_TM1"/>
    <property type="match status" value="1"/>
</dbReference>
<dbReference type="InterPro" id="IPR035906">
    <property type="entry name" value="MetI-like_sf"/>
</dbReference>
<evidence type="ECO:0000259" key="8">
    <source>
        <dbReference type="PROSITE" id="PS50928"/>
    </source>
</evidence>
<dbReference type="SUPFAM" id="SSF161098">
    <property type="entry name" value="MetI-like"/>
    <property type="match status" value="1"/>
</dbReference>
<evidence type="ECO:0000256" key="7">
    <source>
        <dbReference type="RuleBase" id="RU363032"/>
    </source>
</evidence>
<gene>
    <name evidence="9" type="ORF">DP106_14350</name>
</gene>
<feature type="transmembrane region" description="Helical" evidence="7">
    <location>
        <begin position="179"/>
        <end position="200"/>
    </location>
</feature>
<dbReference type="GO" id="GO:0005886">
    <property type="term" value="C:plasma membrane"/>
    <property type="evidence" value="ECO:0007669"/>
    <property type="project" value="UniProtKB-SubCell"/>
</dbReference>
<feature type="transmembrane region" description="Helical" evidence="7">
    <location>
        <begin position="54"/>
        <end position="77"/>
    </location>
</feature>
<keyword evidence="4 7" id="KW-0812">Transmembrane</keyword>
<dbReference type="EMBL" id="QMDW01000037">
    <property type="protein sequence ID" value="RJX47682.1"/>
    <property type="molecule type" value="Genomic_DNA"/>
</dbReference>
<accession>A0A3A6QK54</accession>
<protein>
    <submittedName>
        <fullName evidence="9">ABC transporter permease</fullName>
    </submittedName>
</protein>
<evidence type="ECO:0000313" key="9">
    <source>
        <dbReference type="EMBL" id="RJX47682.1"/>
    </source>
</evidence>
<feature type="transmembrane region" description="Helical" evidence="7">
    <location>
        <begin position="220"/>
        <end position="239"/>
    </location>
</feature>
<evidence type="ECO:0000256" key="6">
    <source>
        <dbReference type="ARBA" id="ARBA00023136"/>
    </source>
</evidence>
<evidence type="ECO:0000256" key="1">
    <source>
        <dbReference type="ARBA" id="ARBA00004651"/>
    </source>
</evidence>
<sequence length="255" mass="27652">MVVSVLGPYISPFDPTATHPTETYLAPNAKYLFGTDHIGRDLLSRVLIGGRSTLLLGVGSTALAMTFGVPIGLLAGIKGGYIDEAIMRVMDVIMSFPTLLLALILLTSLPSNVWTAMLAVGVVFIPKISRVVRSSTLEVKNEEYVEAARVRGESDGYIMFYEVLPNIIPPIAVESTIRVGYAIIIGASLSFLGLGAQPPAPDWGYMIAQSQNHIWQTPWFLIWPALFLGLTIFSFNVLGDGLRDELDPKVTGDQV</sequence>
<comment type="caution">
    <text evidence="9">The sequence shown here is derived from an EMBL/GenBank/DDBJ whole genome shotgun (WGS) entry which is preliminary data.</text>
</comment>
<reference evidence="9 10" key="1">
    <citation type="submission" date="2018-06" db="EMBL/GenBank/DDBJ databases">
        <title>Halonotius sp. F13-13 a new haloarchaeeon isolated from a solar saltern from Isla Cristina, Huelva, Spain.</title>
        <authorList>
            <person name="Duran-Viseras A."/>
            <person name="Sanchez-Porro C."/>
            <person name="Ventosa A."/>
        </authorList>
    </citation>
    <scope>NUCLEOTIDE SEQUENCE [LARGE SCALE GENOMIC DNA]</scope>
    <source>
        <strain evidence="9 10">CECT 7525</strain>
    </source>
</reference>
<keyword evidence="3" id="KW-1003">Cell membrane</keyword>
<evidence type="ECO:0000256" key="2">
    <source>
        <dbReference type="ARBA" id="ARBA00022448"/>
    </source>
</evidence>
<proteinExistence type="inferred from homology"/>
<dbReference type="CDD" id="cd06261">
    <property type="entry name" value="TM_PBP2"/>
    <property type="match status" value="1"/>
</dbReference>
<evidence type="ECO:0000256" key="5">
    <source>
        <dbReference type="ARBA" id="ARBA00022989"/>
    </source>
</evidence>
<feature type="transmembrane region" description="Helical" evidence="7">
    <location>
        <begin position="89"/>
        <end position="107"/>
    </location>
</feature>
<organism evidence="9 10">
    <name type="scientific">Halonotius pteroides</name>
    <dbReference type="NCBI Taxonomy" id="268735"/>
    <lineage>
        <taxon>Archaea</taxon>
        <taxon>Methanobacteriati</taxon>
        <taxon>Methanobacteriota</taxon>
        <taxon>Stenosarchaea group</taxon>
        <taxon>Halobacteria</taxon>
        <taxon>Halobacteriales</taxon>
        <taxon>Haloferacaceae</taxon>
        <taxon>Halonotius</taxon>
    </lineage>
</organism>
<keyword evidence="5 7" id="KW-1133">Transmembrane helix</keyword>
<comment type="similarity">
    <text evidence="7">Belongs to the binding-protein-dependent transport system permease family.</text>
</comment>
<keyword evidence="2 7" id="KW-0813">Transport</keyword>
<keyword evidence="10" id="KW-1185">Reference proteome</keyword>
<feature type="domain" description="ABC transmembrane type-1" evidence="8">
    <location>
        <begin position="50"/>
        <end position="239"/>
    </location>
</feature>
<dbReference type="AlphaFoldDB" id="A0A3A6QK54"/>
<evidence type="ECO:0000256" key="4">
    <source>
        <dbReference type="ARBA" id="ARBA00022692"/>
    </source>
</evidence>
<dbReference type="PANTHER" id="PTHR43386">
    <property type="entry name" value="OLIGOPEPTIDE TRANSPORT SYSTEM PERMEASE PROTEIN APPC"/>
    <property type="match status" value="1"/>
</dbReference>
<dbReference type="Pfam" id="PF00528">
    <property type="entry name" value="BPD_transp_1"/>
    <property type="match status" value="1"/>
</dbReference>
<dbReference type="InterPro" id="IPR050366">
    <property type="entry name" value="BP-dependent_transpt_permease"/>
</dbReference>
<name>A0A3A6QK54_9EURY</name>
<comment type="subcellular location">
    <subcellularLocation>
        <location evidence="1 7">Cell membrane</location>
        <topology evidence="1 7">Multi-pass membrane protein</topology>
    </subcellularLocation>
</comment>
<keyword evidence="6 7" id="KW-0472">Membrane</keyword>
<dbReference type="Gene3D" id="1.10.3720.10">
    <property type="entry name" value="MetI-like"/>
    <property type="match status" value="1"/>
</dbReference>
<evidence type="ECO:0000256" key="3">
    <source>
        <dbReference type="ARBA" id="ARBA00022475"/>
    </source>
</evidence>
<dbReference type="InterPro" id="IPR000515">
    <property type="entry name" value="MetI-like"/>
</dbReference>
<evidence type="ECO:0000313" key="10">
    <source>
        <dbReference type="Proteomes" id="UP000281564"/>
    </source>
</evidence>
<dbReference type="Proteomes" id="UP000281564">
    <property type="component" value="Unassembled WGS sequence"/>
</dbReference>
<dbReference type="GO" id="GO:0055085">
    <property type="term" value="P:transmembrane transport"/>
    <property type="evidence" value="ECO:0007669"/>
    <property type="project" value="InterPro"/>
</dbReference>
<dbReference type="PANTHER" id="PTHR43386:SF25">
    <property type="entry name" value="PEPTIDE ABC TRANSPORTER PERMEASE PROTEIN"/>
    <property type="match status" value="1"/>
</dbReference>